<dbReference type="Proteomes" id="UP000566819">
    <property type="component" value="Unassembled WGS sequence"/>
</dbReference>
<proteinExistence type="predicted"/>
<dbReference type="AlphaFoldDB" id="A0A8H4RSL5"/>
<evidence type="ECO:0000313" key="2">
    <source>
        <dbReference type="EMBL" id="KAF4634240.1"/>
    </source>
</evidence>
<protein>
    <submittedName>
        <fullName evidence="2">Uncharacterized protein</fullName>
    </submittedName>
</protein>
<feature type="region of interest" description="Disordered" evidence="1">
    <location>
        <begin position="156"/>
        <end position="279"/>
    </location>
</feature>
<evidence type="ECO:0000313" key="3">
    <source>
        <dbReference type="Proteomes" id="UP000566819"/>
    </source>
</evidence>
<feature type="compositionally biased region" description="Polar residues" evidence="1">
    <location>
        <begin position="269"/>
        <end position="279"/>
    </location>
</feature>
<sequence>MDSVSLSGITVSVALIIEGFAEASKLFKKWRKQKAGKLKKAVGQEELDASLYDGETSIDKKMNSLIDKHGSRFDDGDGKNVTIVGRDTLMPFPAQSRASLFKIRTDFRKAFIDVVISAMARADGKMVVVDPIALRLVSETTRKDTLLVMEAFSHRLDSPQASRSPNPEDVLPAFPPPPPRRETPNSSNTTLPNHESPMPSAVLTPRQSPSSSQASLANSDNSSSQGGDQRAQPSTRGTPNLSQASFAKPSSPYGPPPVFNPPTFNNSSQSLIPRTPSTKSRFSRIFSTMAAPTPYYQITPLPPTPAVVPSWTCTEDSEDILEDGREAVDRLWDAVDSARERLQANRPHSAPLVQAPWDMLEEDEEWLKTPLPAIDVTPPPSEYLSPPLTGPISHRPNPSWDGGKRIRSEPALTFSKPPPRFRRNVSGPPGPS</sequence>
<comment type="caution">
    <text evidence="2">The sequence shown here is derived from an EMBL/GenBank/DDBJ whole genome shotgun (WGS) entry which is preliminary data.</text>
</comment>
<feature type="region of interest" description="Disordered" evidence="1">
    <location>
        <begin position="372"/>
        <end position="432"/>
    </location>
</feature>
<organism evidence="2 3">
    <name type="scientific">Cudoniella acicularis</name>
    <dbReference type="NCBI Taxonomy" id="354080"/>
    <lineage>
        <taxon>Eukaryota</taxon>
        <taxon>Fungi</taxon>
        <taxon>Dikarya</taxon>
        <taxon>Ascomycota</taxon>
        <taxon>Pezizomycotina</taxon>
        <taxon>Leotiomycetes</taxon>
        <taxon>Helotiales</taxon>
        <taxon>Tricladiaceae</taxon>
        <taxon>Cudoniella</taxon>
    </lineage>
</organism>
<feature type="compositionally biased region" description="Polar residues" evidence="1">
    <location>
        <begin position="231"/>
        <end position="245"/>
    </location>
</feature>
<feature type="compositionally biased region" description="Polar residues" evidence="1">
    <location>
        <begin position="184"/>
        <end position="193"/>
    </location>
</feature>
<evidence type="ECO:0000256" key="1">
    <source>
        <dbReference type="SAM" id="MobiDB-lite"/>
    </source>
</evidence>
<dbReference type="OrthoDB" id="3546699at2759"/>
<feature type="compositionally biased region" description="Low complexity" evidence="1">
    <location>
        <begin position="207"/>
        <end position="225"/>
    </location>
</feature>
<gene>
    <name evidence="2" type="ORF">G7Y89_g3871</name>
</gene>
<accession>A0A8H4RSL5</accession>
<dbReference type="EMBL" id="JAAMPI010000199">
    <property type="protein sequence ID" value="KAF4634240.1"/>
    <property type="molecule type" value="Genomic_DNA"/>
</dbReference>
<reference evidence="2 3" key="1">
    <citation type="submission" date="2020-03" db="EMBL/GenBank/DDBJ databases">
        <title>Draft Genome Sequence of Cudoniella acicularis.</title>
        <authorList>
            <person name="Buettner E."/>
            <person name="Kellner H."/>
        </authorList>
    </citation>
    <scope>NUCLEOTIDE SEQUENCE [LARGE SCALE GENOMIC DNA]</scope>
    <source>
        <strain evidence="2 3">DSM 108380</strain>
    </source>
</reference>
<keyword evidence="3" id="KW-1185">Reference proteome</keyword>
<name>A0A8H4RSL5_9HELO</name>